<name>A0A6H1ZV58_9ZZZZ</name>
<dbReference type="InterPro" id="IPR035198">
    <property type="entry name" value="SU10_MCP"/>
</dbReference>
<sequence length="399" mass="43895">MAYTGVISGLRASDTVLAANIKPDIDSVLRKLLPYQVPLFKYLFLSGKKSKPVYDKTGKFQWFEDELYPHQTDVILAISLTSGTLVLTNTNVTNAKIFNTDDLVYIEANDELAYVSASTPATPTCTLTHVDGSTTLTAITGTGSYMKIIGSNMGESDGARTARTTKEVNKSNYLTIFSETISNTGRDQAGKAYTDGLSHAEQVKKKMVEMELMYERFFFLSISSGIRTGTANDASYGKGLKGFFTTYISSYTGALTEAAWDAHLSSVLEKGSGEKVHYCGGDQFNELTKIVKDKMGSLGSTGIIPKKYGARLTHYIHAKGDVFIKWNPILDGKFSNWGFTVDPENIKPRHMNNDDKGSRKFRIESNVETPGVDYKSTKLLADIGLEYHNQETGGILKQT</sequence>
<dbReference type="Pfam" id="PF17236">
    <property type="entry name" value="SU10_MCP"/>
    <property type="match status" value="1"/>
</dbReference>
<dbReference type="AlphaFoldDB" id="A0A6H1ZV58"/>
<proteinExistence type="predicted"/>
<accession>A0A6H1ZV58</accession>
<reference evidence="1" key="1">
    <citation type="submission" date="2020-03" db="EMBL/GenBank/DDBJ databases">
        <title>The deep terrestrial virosphere.</title>
        <authorList>
            <person name="Holmfeldt K."/>
            <person name="Nilsson E."/>
            <person name="Simone D."/>
            <person name="Lopez-Fernandez M."/>
            <person name="Wu X."/>
            <person name="de Brujin I."/>
            <person name="Lundin D."/>
            <person name="Andersson A."/>
            <person name="Bertilsson S."/>
            <person name="Dopson M."/>
        </authorList>
    </citation>
    <scope>NUCLEOTIDE SEQUENCE</scope>
    <source>
        <strain evidence="1">TM448A02308</strain>
    </source>
</reference>
<dbReference type="EMBL" id="MT144290">
    <property type="protein sequence ID" value="QJA51816.1"/>
    <property type="molecule type" value="Genomic_DNA"/>
</dbReference>
<protein>
    <submittedName>
        <fullName evidence="1">Putative structural protein</fullName>
    </submittedName>
</protein>
<gene>
    <name evidence="1" type="ORF">TM448A02308_0011</name>
</gene>
<organism evidence="1">
    <name type="scientific">viral metagenome</name>
    <dbReference type="NCBI Taxonomy" id="1070528"/>
    <lineage>
        <taxon>unclassified sequences</taxon>
        <taxon>metagenomes</taxon>
        <taxon>organismal metagenomes</taxon>
    </lineage>
</organism>
<evidence type="ECO:0000313" key="1">
    <source>
        <dbReference type="EMBL" id="QJA51816.1"/>
    </source>
</evidence>